<keyword evidence="4 7" id="KW-0812">Transmembrane</keyword>
<accession>A0A7X0HU21</accession>
<evidence type="ECO:0000256" key="5">
    <source>
        <dbReference type="ARBA" id="ARBA00022989"/>
    </source>
</evidence>
<feature type="transmembrane region" description="Helical" evidence="7">
    <location>
        <begin position="175"/>
        <end position="196"/>
    </location>
</feature>
<dbReference type="EMBL" id="JACHGK010000013">
    <property type="protein sequence ID" value="MBB6446838.1"/>
    <property type="molecule type" value="Genomic_DNA"/>
</dbReference>
<proteinExistence type="inferred from homology"/>
<evidence type="ECO:0000256" key="3">
    <source>
        <dbReference type="ARBA" id="ARBA00022475"/>
    </source>
</evidence>
<evidence type="ECO:0000313" key="9">
    <source>
        <dbReference type="EMBL" id="MBB6446838.1"/>
    </source>
</evidence>
<evidence type="ECO:0000256" key="6">
    <source>
        <dbReference type="ARBA" id="ARBA00023136"/>
    </source>
</evidence>
<keyword evidence="6 7" id="KW-0472">Membrane</keyword>
<dbReference type="PANTHER" id="PTHR32309">
    <property type="entry name" value="TYROSINE-PROTEIN KINASE"/>
    <property type="match status" value="1"/>
</dbReference>
<comment type="subcellular location">
    <subcellularLocation>
        <location evidence="1">Cell membrane</location>
        <topology evidence="1">Multi-pass membrane protein</topology>
    </subcellularLocation>
</comment>
<evidence type="ECO:0000256" key="7">
    <source>
        <dbReference type="SAM" id="Phobius"/>
    </source>
</evidence>
<organism evidence="9 10">
    <name type="scientific">Bacillus benzoevorans</name>
    <dbReference type="NCBI Taxonomy" id="1456"/>
    <lineage>
        <taxon>Bacteria</taxon>
        <taxon>Bacillati</taxon>
        <taxon>Bacillota</taxon>
        <taxon>Bacilli</taxon>
        <taxon>Bacillales</taxon>
        <taxon>Bacillaceae</taxon>
        <taxon>Bacillus</taxon>
    </lineage>
</organism>
<keyword evidence="3" id="KW-1003">Cell membrane</keyword>
<evidence type="ECO:0000256" key="4">
    <source>
        <dbReference type="ARBA" id="ARBA00022692"/>
    </source>
</evidence>
<gene>
    <name evidence="9" type="ORF">HNR53_003502</name>
</gene>
<dbReference type="GO" id="GO:0004713">
    <property type="term" value="F:protein tyrosine kinase activity"/>
    <property type="evidence" value="ECO:0007669"/>
    <property type="project" value="TreeGrafter"/>
</dbReference>
<keyword evidence="5 7" id="KW-1133">Transmembrane helix</keyword>
<evidence type="ECO:0000259" key="8">
    <source>
        <dbReference type="Pfam" id="PF02706"/>
    </source>
</evidence>
<dbReference type="PANTHER" id="PTHR32309:SF13">
    <property type="entry name" value="FERRIC ENTEROBACTIN TRANSPORT PROTEIN FEPE"/>
    <property type="match status" value="1"/>
</dbReference>
<dbReference type="InterPro" id="IPR003856">
    <property type="entry name" value="LPS_length_determ_N"/>
</dbReference>
<comment type="similarity">
    <text evidence="2">Belongs to the CpsC/CapA family.</text>
</comment>
<dbReference type="AlphaFoldDB" id="A0A7X0HU21"/>
<name>A0A7X0HU21_9BACI</name>
<feature type="domain" description="Polysaccharide chain length determinant N-terminal" evidence="8">
    <location>
        <begin position="4"/>
        <end position="95"/>
    </location>
</feature>
<protein>
    <submittedName>
        <fullName evidence="9">Capsular polysaccharide biosynthesis protein</fullName>
    </submittedName>
</protein>
<feature type="transmembrane region" description="Helical" evidence="7">
    <location>
        <begin position="18"/>
        <end position="40"/>
    </location>
</feature>
<evidence type="ECO:0000256" key="2">
    <source>
        <dbReference type="ARBA" id="ARBA00006683"/>
    </source>
</evidence>
<dbReference type="Pfam" id="PF02706">
    <property type="entry name" value="Wzz"/>
    <property type="match status" value="1"/>
</dbReference>
<dbReference type="RefSeq" id="WP_184528187.1">
    <property type="nucleotide sequence ID" value="NZ_JACHGK010000013.1"/>
</dbReference>
<sequence length="246" mass="27604">MDYSIDFRALFDRLRKKWLFIVSIVMFAMGLSAVVSFYFITPIYQASTQILVSRAAADSQPSQKDVEFNKDGDYVETYSVIMKSPYILNQVIDELDLHTTFKELNKTITITQEGESHVVTVNVEHEEVSQAEKIANEIAHVFQREVPQLIGIKNVTILSTAEEQRNPFPVKPNHILNIAGGLVAGLVLSVGSILLLHYFDHTIKTEQDVEGILGAVILGTVGDMEDEGPDSKLVQSRQIERRQLNV</sequence>
<dbReference type="InterPro" id="IPR050445">
    <property type="entry name" value="Bact_polysacc_biosynth/exp"/>
</dbReference>
<evidence type="ECO:0000256" key="1">
    <source>
        <dbReference type="ARBA" id="ARBA00004651"/>
    </source>
</evidence>
<dbReference type="GO" id="GO:0005886">
    <property type="term" value="C:plasma membrane"/>
    <property type="evidence" value="ECO:0007669"/>
    <property type="project" value="UniProtKB-SubCell"/>
</dbReference>
<reference evidence="9 10" key="1">
    <citation type="submission" date="2020-08" db="EMBL/GenBank/DDBJ databases">
        <title>Genomic Encyclopedia of Type Strains, Phase IV (KMG-IV): sequencing the most valuable type-strain genomes for metagenomic binning, comparative biology and taxonomic classification.</title>
        <authorList>
            <person name="Goeker M."/>
        </authorList>
    </citation>
    <scope>NUCLEOTIDE SEQUENCE [LARGE SCALE GENOMIC DNA]</scope>
    <source>
        <strain evidence="9 10">DSM 5391</strain>
    </source>
</reference>
<dbReference type="Proteomes" id="UP000531594">
    <property type="component" value="Unassembled WGS sequence"/>
</dbReference>
<keyword evidence="10" id="KW-1185">Reference proteome</keyword>
<evidence type="ECO:0000313" key="10">
    <source>
        <dbReference type="Proteomes" id="UP000531594"/>
    </source>
</evidence>
<comment type="caution">
    <text evidence="9">The sequence shown here is derived from an EMBL/GenBank/DDBJ whole genome shotgun (WGS) entry which is preliminary data.</text>
</comment>